<accession>A0A1I6CVL6</accession>
<dbReference type="SUPFAM" id="SSF56281">
    <property type="entry name" value="Metallo-hydrolase/oxidoreductase"/>
    <property type="match status" value="1"/>
</dbReference>
<dbReference type="InterPro" id="IPR001279">
    <property type="entry name" value="Metallo-B-lactamas"/>
</dbReference>
<dbReference type="SMART" id="SM00849">
    <property type="entry name" value="Lactamase_B"/>
    <property type="match status" value="1"/>
</dbReference>
<reference evidence="2 3" key="1">
    <citation type="submission" date="2016-10" db="EMBL/GenBank/DDBJ databases">
        <authorList>
            <person name="de Groot N.N."/>
        </authorList>
    </citation>
    <scope>NUCLEOTIDE SEQUENCE [LARGE SCALE GENOMIC DNA]</scope>
    <source>
        <strain evidence="3">KMM 9023,NRIC 0796,JCM 17311,KCTC 23692</strain>
    </source>
</reference>
<dbReference type="Gene3D" id="3.60.15.10">
    <property type="entry name" value="Ribonuclease Z/Hydroxyacylglutathione hydrolase-like"/>
    <property type="match status" value="1"/>
</dbReference>
<keyword evidence="3" id="KW-1185">Reference proteome</keyword>
<evidence type="ECO:0000313" key="2">
    <source>
        <dbReference type="EMBL" id="SFQ97131.1"/>
    </source>
</evidence>
<dbReference type="RefSeq" id="WP_177220432.1">
    <property type="nucleotide sequence ID" value="NZ_FOYI01000001.1"/>
</dbReference>
<evidence type="ECO:0000259" key="1">
    <source>
        <dbReference type="SMART" id="SM00849"/>
    </source>
</evidence>
<dbReference type="EMBL" id="FOYI01000001">
    <property type="protein sequence ID" value="SFQ97131.1"/>
    <property type="molecule type" value="Genomic_DNA"/>
</dbReference>
<dbReference type="InterPro" id="IPR036866">
    <property type="entry name" value="RibonucZ/Hydroxyglut_hydro"/>
</dbReference>
<protein>
    <submittedName>
        <fullName evidence="2">Ribonuclease BN, tRNA processing enzyme</fullName>
    </submittedName>
</protein>
<dbReference type="Pfam" id="PF23023">
    <property type="entry name" value="Anti-Pycsar_Apyc1"/>
    <property type="match status" value="1"/>
</dbReference>
<evidence type="ECO:0000313" key="3">
    <source>
        <dbReference type="Proteomes" id="UP000199302"/>
    </source>
</evidence>
<feature type="domain" description="Metallo-beta-lactamase" evidence="1">
    <location>
        <begin position="21"/>
        <end position="213"/>
    </location>
</feature>
<gene>
    <name evidence="2" type="ORF">SAMN04515673_101435</name>
</gene>
<name>A0A1I6CVL6_9RHOB</name>
<sequence length="237" mass="25500">MFSIQCLGVGRGASNFLTGAPSTGYVLKRGGAPLLLLDCGAGIGLSARRHLGGALPDAAYISHNHSDHTGDLPLFLATRAPRRATLLCHPAIAEILRVHRLHELPSVGIDPARDIDWQLSDASDTITWEGLQFTLLRTRHAYACYGALLSHEGRPILGWSADSRFDGALYDRLAAAPQVILHGRDAPGGDHATLEDIDAYARAHPDRAFHIAHYGQSAYRFGAQNAVLLSEGDEISL</sequence>
<dbReference type="AlphaFoldDB" id="A0A1I6CVL6"/>
<proteinExistence type="predicted"/>
<organism evidence="2 3">
    <name type="scientific">Poseidonocella sedimentorum</name>
    <dbReference type="NCBI Taxonomy" id="871652"/>
    <lineage>
        <taxon>Bacteria</taxon>
        <taxon>Pseudomonadati</taxon>
        <taxon>Pseudomonadota</taxon>
        <taxon>Alphaproteobacteria</taxon>
        <taxon>Rhodobacterales</taxon>
        <taxon>Roseobacteraceae</taxon>
        <taxon>Poseidonocella</taxon>
    </lineage>
</organism>
<dbReference type="Proteomes" id="UP000199302">
    <property type="component" value="Unassembled WGS sequence"/>
</dbReference>